<feature type="transmembrane region" description="Helical" evidence="5">
    <location>
        <begin position="222"/>
        <end position="245"/>
    </location>
</feature>
<reference evidence="7" key="1">
    <citation type="submission" date="2020-05" db="EMBL/GenBank/DDBJ databases">
        <authorList>
            <person name="Chiriac C."/>
            <person name="Salcher M."/>
            <person name="Ghai R."/>
            <person name="Kavagutti S V."/>
        </authorList>
    </citation>
    <scope>NUCLEOTIDE SEQUENCE</scope>
</reference>
<feature type="transmembrane region" description="Helical" evidence="5">
    <location>
        <begin position="288"/>
        <end position="307"/>
    </location>
</feature>
<feature type="transmembrane region" description="Helical" evidence="5">
    <location>
        <begin position="257"/>
        <end position="276"/>
    </location>
</feature>
<evidence type="ECO:0000256" key="3">
    <source>
        <dbReference type="ARBA" id="ARBA00022989"/>
    </source>
</evidence>
<gene>
    <name evidence="7" type="ORF">UFOPK3992_01453</name>
</gene>
<dbReference type="InterPro" id="IPR011701">
    <property type="entry name" value="MFS"/>
</dbReference>
<dbReference type="AlphaFoldDB" id="A0A6J7QP72"/>
<dbReference type="InterPro" id="IPR020846">
    <property type="entry name" value="MFS_dom"/>
</dbReference>
<dbReference type="PROSITE" id="PS50850">
    <property type="entry name" value="MFS"/>
    <property type="match status" value="1"/>
</dbReference>
<feature type="transmembrane region" description="Helical" evidence="5">
    <location>
        <begin position="75"/>
        <end position="97"/>
    </location>
</feature>
<dbReference type="EMBL" id="CAFBOZ010000226">
    <property type="protein sequence ID" value="CAB5015844.1"/>
    <property type="molecule type" value="Genomic_DNA"/>
</dbReference>
<feature type="transmembrane region" description="Helical" evidence="5">
    <location>
        <begin position="391"/>
        <end position="410"/>
    </location>
</feature>
<feature type="transmembrane region" description="Helical" evidence="5">
    <location>
        <begin position="41"/>
        <end position="63"/>
    </location>
</feature>
<feature type="transmembrane region" description="Helical" evidence="5">
    <location>
        <begin position="132"/>
        <end position="154"/>
    </location>
</feature>
<evidence type="ECO:0000256" key="1">
    <source>
        <dbReference type="ARBA" id="ARBA00004141"/>
    </source>
</evidence>
<dbReference type="Pfam" id="PF07690">
    <property type="entry name" value="MFS_1"/>
    <property type="match status" value="1"/>
</dbReference>
<name>A0A6J7QP72_9ZZZZ</name>
<feature type="transmembrane region" description="Helical" evidence="5">
    <location>
        <begin position="319"/>
        <end position="342"/>
    </location>
</feature>
<evidence type="ECO:0000313" key="7">
    <source>
        <dbReference type="EMBL" id="CAB5015844.1"/>
    </source>
</evidence>
<comment type="subcellular location">
    <subcellularLocation>
        <location evidence="1">Membrane</location>
        <topology evidence="1">Multi-pass membrane protein</topology>
    </subcellularLocation>
</comment>
<keyword evidence="3 5" id="KW-1133">Transmembrane helix</keyword>
<accession>A0A6J7QP72</accession>
<feature type="transmembrane region" description="Helical" evidence="5">
    <location>
        <begin position="348"/>
        <end position="370"/>
    </location>
</feature>
<protein>
    <submittedName>
        <fullName evidence="7">Unannotated protein</fullName>
    </submittedName>
</protein>
<keyword evidence="4 5" id="KW-0472">Membrane</keyword>
<feature type="transmembrane region" description="Helical" evidence="5">
    <location>
        <begin position="160"/>
        <end position="179"/>
    </location>
</feature>
<dbReference type="PANTHER" id="PTHR23501:SF154">
    <property type="entry name" value="MULTIDRUG-EFFLUX TRANSPORTER RV1634-RELATED"/>
    <property type="match status" value="1"/>
</dbReference>
<feature type="domain" description="Major facilitator superfamily (MFS) profile" evidence="6">
    <location>
        <begin position="9"/>
        <end position="443"/>
    </location>
</feature>
<dbReference type="InterPro" id="IPR036259">
    <property type="entry name" value="MFS_trans_sf"/>
</dbReference>
<feature type="transmembrane region" description="Helical" evidence="5">
    <location>
        <begin position="12"/>
        <end position="35"/>
    </location>
</feature>
<organism evidence="7">
    <name type="scientific">freshwater metagenome</name>
    <dbReference type="NCBI Taxonomy" id="449393"/>
    <lineage>
        <taxon>unclassified sequences</taxon>
        <taxon>metagenomes</taxon>
        <taxon>ecological metagenomes</taxon>
    </lineage>
</organism>
<evidence type="ECO:0000256" key="4">
    <source>
        <dbReference type="ARBA" id="ARBA00023136"/>
    </source>
</evidence>
<dbReference type="Gene3D" id="1.20.1250.20">
    <property type="entry name" value="MFS general substrate transporter like domains"/>
    <property type="match status" value="1"/>
</dbReference>
<evidence type="ECO:0000256" key="2">
    <source>
        <dbReference type="ARBA" id="ARBA00022692"/>
    </source>
</evidence>
<dbReference type="SUPFAM" id="SSF103473">
    <property type="entry name" value="MFS general substrate transporter"/>
    <property type="match status" value="1"/>
</dbReference>
<sequence length="443" mass="45519">MLDDQHRAITLGIVTFVTLVAFEGTAVITALPVVARDLNSVASLAWIINAFVAASLMGQVLAGEWGDRLGPRLPLLFGIAAFGLGGLVAGIATAFPVLIAGRALQGLGAGGMIVVAYVIIGRAYPTILRAKAFSLLSAAWVLPAIVGPVIAGWLADSVSWRWVFLVVVVLIWPPLFLVLPRLRQFDGAHSDEPRRTGRVRAGAQAAVGLVAVQDAAQRGTWVGVIEAAVGLALLVPALLVLLPAGTLRVRRGLPTVIAVRGLMAGAFFSAEAWIPLSLQTVRGVSTTWSGLFLACGAIGWASGAWFQGHAPVSFTPARLVRIGSTLVVVSLVTLPLCLVPGLPVAVLVPSWLIGSLGMGMSVSSLATLLLDYSAPGEQGANSAGLQVADSSGVVLITGLTGAFFAASVATAAPGGAVFSVMWMVSAFVAVLAALAAGRLRRPA</sequence>
<dbReference type="GO" id="GO:0022857">
    <property type="term" value="F:transmembrane transporter activity"/>
    <property type="evidence" value="ECO:0007669"/>
    <property type="project" value="InterPro"/>
</dbReference>
<keyword evidence="2 5" id="KW-0812">Transmembrane</keyword>
<feature type="transmembrane region" description="Helical" evidence="5">
    <location>
        <begin position="103"/>
        <end position="120"/>
    </location>
</feature>
<evidence type="ECO:0000259" key="6">
    <source>
        <dbReference type="PROSITE" id="PS50850"/>
    </source>
</evidence>
<evidence type="ECO:0000256" key="5">
    <source>
        <dbReference type="SAM" id="Phobius"/>
    </source>
</evidence>
<dbReference type="PANTHER" id="PTHR23501">
    <property type="entry name" value="MAJOR FACILITATOR SUPERFAMILY"/>
    <property type="match status" value="1"/>
</dbReference>
<feature type="transmembrane region" description="Helical" evidence="5">
    <location>
        <begin position="416"/>
        <end position="437"/>
    </location>
</feature>
<dbReference type="GO" id="GO:0005886">
    <property type="term" value="C:plasma membrane"/>
    <property type="evidence" value="ECO:0007669"/>
    <property type="project" value="TreeGrafter"/>
</dbReference>
<proteinExistence type="predicted"/>